<feature type="transmembrane region" description="Helical" evidence="1">
    <location>
        <begin position="27"/>
        <end position="48"/>
    </location>
</feature>
<dbReference type="AlphaFoldDB" id="A0A0V0HRF1"/>
<keyword evidence="1" id="KW-0472">Membrane</keyword>
<sequence length="71" mass="8308">MKSTFAAISLLCIYVDLNRTNLYVCMSIHKICMPVLILSYIVVIYYQVLNRVCTNKREVLNYLCDFSTRYG</sequence>
<dbReference type="EMBL" id="GEDG01016085">
    <property type="protein sequence ID" value="JAP22877.1"/>
    <property type="molecule type" value="Transcribed_RNA"/>
</dbReference>
<organism evidence="2">
    <name type="scientific">Solanum chacoense</name>
    <name type="common">Chaco potato</name>
    <dbReference type="NCBI Taxonomy" id="4108"/>
    <lineage>
        <taxon>Eukaryota</taxon>
        <taxon>Viridiplantae</taxon>
        <taxon>Streptophyta</taxon>
        <taxon>Embryophyta</taxon>
        <taxon>Tracheophyta</taxon>
        <taxon>Spermatophyta</taxon>
        <taxon>Magnoliopsida</taxon>
        <taxon>eudicotyledons</taxon>
        <taxon>Gunneridae</taxon>
        <taxon>Pentapetalae</taxon>
        <taxon>asterids</taxon>
        <taxon>lamiids</taxon>
        <taxon>Solanales</taxon>
        <taxon>Solanaceae</taxon>
        <taxon>Solanoideae</taxon>
        <taxon>Solaneae</taxon>
        <taxon>Solanum</taxon>
    </lineage>
</organism>
<accession>A0A0V0HRF1</accession>
<protein>
    <submittedName>
        <fullName evidence="2">Putative ovule protein</fullName>
    </submittedName>
</protein>
<evidence type="ECO:0000313" key="2">
    <source>
        <dbReference type="EMBL" id="JAP22877.1"/>
    </source>
</evidence>
<reference evidence="2" key="1">
    <citation type="submission" date="2015-12" db="EMBL/GenBank/DDBJ databases">
        <title>Gene expression during late stages of embryo sac development: a critical building block for successful pollen-pistil interactions.</title>
        <authorList>
            <person name="Liu Y."/>
            <person name="Joly V."/>
            <person name="Sabar M."/>
            <person name="Matton D.P."/>
        </authorList>
    </citation>
    <scope>NUCLEOTIDE SEQUENCE</scope>
</reference>
<keyword evidence="1" id="KW-1133">Transmembrane helix</keyword>
<evidence type="ECO:0000256" key="1">
    <source>
        <dbReference type="SAM" id="Phobius"/>
    </source>
</evidence>
<keyword evidence="1" id="KW-0812">Transmembrane</keyword>
<proteinExistence type="predicted"/>
<name>A0A0V0HRF1_SOLCH</name>